<feature type="signal peptide" evidence="1">
    <location>
        <begin position="1"/>
        <end position="18"/>
    </location>
</feature>
<dbReference type="EMBL" id="JBHULK010000002">
    <property type="protein sequence ID" value="MFD2535130.1"/>
    <property type="molecule type" value="Genomic_DNA"/>
</dbReference>
<reference evidence="3" key="1">
    <citation type="journal article" date="2019" name="Int. J. Syst. Evol. Microbiol.">
        <title>The Global Catalogue of Microorganisms (GCM) 10K type strain sequencing project: providing services to taxonomists for standard genome sequencing and annotation.</title>
        <authorList>
            <consortium name="The Broad Institute Genomics Platform"/>
            <consortium name="The Broad Institute Genome Sequencing Center for Infectious Disease"/>
            <person name="Wu L."/>
            <person name="Ma J."/>
        </authorList>
    </citation>
    <scope>NUCLEOTIDE SEQUENCE [LARGE SCALE GENOMIC DNA]</scope>
    <source>
        <strain evidence="3">KCTC 42903</strain>
    </source>
</reference>
<evidence type="ECO:0000256" key="1">
    <source>
        <dbReference type="SAM" id="SignalP"/>
    </source>
</evidence>
<gene>
    <name evidence="2" type="ORF">ACFSQS_08445</name>
</gene>
<dbReference type="RefSeq" id="WP_388017012.1">
    <property type="nucleotide sequence ID" value="NZ_JBHUDT010000002.1"/>
</dbReference>
<name>A0ABW5JSM9_9FLAO</name>
<organism evidence="2 3">
    <name type="scientific">Gelatiniphilus marinus</name>
    <dbReference type="NCBI Taxonomy" id="1759464"/>
    <lineage>
        <taxon>Bacteria</taxon>
        <taxon>Pseudomonadati</taxon>
        <taxon>Bacteroidota</taxon>
        <taxon>Flavobacteriia</taxon>
        <taxon>Flavobacteriales</taxon>
        <taxon>Flavobacteriaceae</taxon>
        <taxon>Gelatiniphilus</taxon>
    </lineage>
</organism>
<dbReference type="Proteomes" id="UP001597441">
    <property type="component" value="Unassembled WGS sequence"/>
</dbReference>
<accession>A0ABW5JSM9</accession>
<protein>
    <submittedName>
        <fullName evidence="2">Secretion protein</fullName>
    </submittedName>
</protein>
<keyword evidence="3" id="KW-1185">Reference proteome</keyword>
<proteinExistence type="predicted"/>
<comment type="caution">
    <text evidence="2">The sequence shown here is derived from an EMBL/GenBank/DDBJ whole genome shotgun (WGS) entry which is preliminary data.</text>
</comment>
<feature type="chain" id="PRO_5045340270" evidence="1">
    <location>
        <begin position="19"/>
        <end position="477"/>
    </location>
</feature>
<evidence type="ECO:0000313" key="2">
    <source>
        <dbReference type="EMBL" id="MFD2535130.1"/>
    </source>
</evidence>
<evidence type="ECO:0000313" key="3">
    <source>
        <dbReference type="Proteomes" id="UP001597441"/>
    </source>
</evidence>
<keyword evidence="1" id="KW-0732">Signal</keyword>
<sequence length="477" mass="52879">MPHKFTFVLLFVTGLSFAQLSVRNNAYIFVNDQVVFVENDINLNEATSTIYLRNEAQLIQGSGTETAAVKNSGIGELSVYQDGNVGAHEYNYWCSPVGSKTASTTNNPFGITLLHDIDPFDITGTLATTYVHNSNYNGTSSPLNIEPYWIWKLIAQSGYFDWIHVQAATTINPGEGFTMKGTAGTSANNPGDNQNYDFRGKPNTGTIEVAVATRELSLVGNPYPSAIDAHAYIWDNDNRNTILPQLEFWEQDPNVNSHILVNYSGGYATYTIDEFSHVRSYTPATFSTYDAAGNLIGGGSGSPSGKEPQRYIPIGQGFMVTGVANGVVRAKNAHRVYQKESGANSEFFKNPNTKEKTKTEKTANGFYKVPSDFKRFRLNIDFNNTHTRQLLENFHARATLGYDPGLEGKMNTDNILASDAYFTNNEDNDLYVIQALPFDASLKIPLTIKLAQNMPVRIRIADIQNFDSNQPIYIHDK</sequence>